<feature type="region of interest" description="Disordered" evidence="1">
    <location>
        <begin position="160"/>
        <end position="190"/>
    </location>
</feature>
<feature type="compositionally biased region" description="Polar residues" evidence="1">
    <location>
        <begin position="211"/>
        <end position="221"/>
    </location>
</feature>
<dbReference type="Proteomes" id="UP000070501">
    <property type="component" value="Unassembled WGS sequence"/>
</dbReference>
<feature type="region of interest" description="Disordered" evidence="1">
    <location>
        <begin position="73"/>
        <end position="133"/>
    </location>
</feature>
<evidence type="ECO:0000313" key="3">
    <source>
        <dbReference type="EMBL" id="KXJ88564.1"/>
    </source>
</evidence>
<evidence type="ECO:0000256" key="2">
    <source>
        <dbReference type="SAM" id="Phobius"/>
    </source>
</evidence>
<feature type="region of interest" description="Disordered" evidence="1">
    <location>
        <begin position="339"/>
        <end position="451"/>
    </location>
</feature>
<feature type="compositionally biased region" description="Low complexity" evidence="1">
    <location>
        <begin position="73"/>
        <end position="82"/>
    </location>
</feature>
<feature type="compositionally biased region" description="Basic residues" evidence="1">
    <location>
        <begin position="99"/>
        <end position="109"/>
    </location>
</feature>
<feature type="compositionally biased region" description="Basic and acidic residues" evidence="1">
    <location>
        <begin position="348"/>
        <end position="361"/>
    </location>
</feature>
<keyword evidence="2" id="KW-0812">Transmembrane</keyword>
<organism evidence="3 4">
    <name type="scientific">Microdochium bolleyi</name>
    <dbReference type="NCBI Taxonomy" id="196109"/>
    <lineage>
        <taxon>Eukaryota</taxon>
        <taxon>Fungi</taxon>
        <taxon>Dikarya</taxon>
        <taxon>Ascomycota</taxon>
        <taxon>Pezizomycotina</taxon>
        <taxon>Sordariomycetes</taxon>
        <taxon>Xylariomycetidae</taxon>
        <taxon>Xylariales</taxon>
        <taxon>Microdochiaceae</taxon>
        <taxon>Microdochium</taxon>
    </lineage>
</organism>
<evidence type="ECO:0000313" key="4">
    <source>
        <dbReference type="Proteomes" id="UP000070501"/>
    </source>
</evidence>
<keyword evidence="2" id="KW-1133">Transmembrane helix</keyword>
<feature type="compositionally biased region" description="Basic and acidic residues" evidence="1">
    <location>
        <begin position="87"/>
        <end position="98"/>
    </location>
</feature>
<gene>
    <name evidence="3" type="ORF">Micbo1qcDRAFT_207280</name>
</gene>
<feature type="region of interest" description="Disordered" evidence="1">
    <location>
        <begin position="203"/>
        <end position="318"/>
    </location>
</feature>
<reference evidence="4" key="1">
    <citation type="submission" date="2016-02" db="EMBL/GenBank/DDBJ databases">
        <title>Draft genome sequence of Microdochium bolleyi, a fungal endophyte of beachgrass.</title>
        <authorList>
            <consortium name="DOE Joint Genome Institute"/>
            <person name="David A.S."/>
            <person name="May G."/>
            <person name="Haridas S."/>
            <person name="Lim J."/>
            <person name="Wang M."/>
            <person name="Labutti K."/>
            <person name="Lipzen A."/>
            <person name="Barry K."/>
            <person name="Grigoriev I.V."/>
        </authorList>
    </citation>
    <scope>NUCLEOTIDE SEQUENCE [LARGE SCALE GENOMIC DNA]</scope>
    <source>
        <strain evidence="4">J235TASD1</strain>
    </source>
</reference>
<evidence type="ECO:0008006" key="5">
    <source>
        <dbReference type="Google" id="ProtNLM"/>
    </source>
</evidence>
<feature type="compositionally biased region" description="Polar residues" evidence="1">
    <location>
        <begin position="235"/>
        <end position="249"/>
    </location>
</feature>
<keyword evidence="4" id="KW-1185">Reference proteome</keyword>
<proteinExistence type="predicted"/>
<sequence>MYPQHPQAGTIYDGTHSQAEVDAYIAHVYDWTRGYAYLAAALAGALLVSSAFFGWHFLYKKGNDVSVVVSSSTTTTTTTTTTNDSAAGDRHGDSDGGKPKLHRESRRVVRTTVVQQKHHNADGGAEENSDGEVELRSWLTPQVPSELSTFSSSLFLPLRSKKKKKEQEQEPGRCADGGDERGCEDDEGKFESDHLRFTTDLEQGTPFAAEYTSTSSLQPQSRRPGVAPARHGLGISTTHLHPEWESTNGPDRPTFNPRIAAAAAATAQKDRRGKRRDTLESERTLISSPQDHAALLPPPNRGSHERVAKEPGRQQDSLPWFQPRAEHHGAATTTMTTMAGAAPAAGRPEPEPANRHGRLGDKNPYNTRHHDDDDDDDDDALSPHALLPQYHQRPRRRPPPSPYYDGHHHQCRRGGGGASRGDDEQGIQDMQLRHDQGRQAQDGSDIPRRLH</sequence>
<dbReference type="EMBL" id="KQ964258">
    <property type="protein sequence ID" value="KXJ88564.1"/>
    <property type="molecule type" value="Genomic_DNA"/>
</dbReference>
<feature type="transmembrane region" description="Helical" evidence="2">
    <location>
        <begin position="35"/>
        <end position="58"/>
    </location>
</feature>
<feature type="compositionally biased region" description="Basic and acidic residues" evidence="1">
    <location>
        <begin position="165"/>
        <end position="181"/>
    </location>
</feature>
<protein>
    <recommendedName>
        <fullName evidence="5">Transmembrane protein</fullName>
    </recommendedName>
</protein>
<dbReference type="AlphaFoldDB" id="A0A136IU36"/>
<evidence type="ECO:0000256" key="1">
    <source>
        <dbReference type="SAM" id="MobiDB-lite"/>
    </source>
</evidence>
<accession>A0A136IU36</accession>
<keyword evidence="2" id="KW-0472">Membrane</keyword>
<feature type="compositionally biased region" description="Basic and acidic residues" evidence="1">
    <location>
        <begin position="302"/>
        <end position="313"/>
    </location>
</feature>
<dbReference type="InParanoid" id="A0A136IU36"/>
<name>A0A136IU36_9PEZI</name>
<dbReference type="OrthoDB" id="10676639at2759"/>